<keyword evidence="3" id="KW-1185">Reference proteome</keyword>
<dbReference type="InterPro" id="IPR050154">
    <property type="entry name" value="UbiB_kinase"/>
</dbReference>
<evidence type="ECO:0000256" key="1">
    <source>
        <dbReference type="ARBA" id="ARBA00009670"/>
    </source>
</evidence>
<dbReference type="EMBL" id="JACEIK010000140">
    <property type="protein sequence ID" value="MCD7450647.1"/>
    <property type="molecule type" value="Genomic_DNA"/>
</dbReference>
<name>A0ABS8RV86_DATST</name>
<dbReference type="PANTHER" id="PTHR10566">
    <property type="entry name" value="CHAPERONE-ACTIVITY OF BC1 COMPLEX CABC1 -RELATED"/>
    <property type="match status" value="1"/>
</dbReference>
<proteinExistence type="inferred from homology"/>
<gene>
    <name evidence="2" type="ORF">HAX54_007833</name>
</gene>
<accession>A0ABS8RV86</accession>
<organism evidence="2 3">
    <name type="scientific">Datura stramonium</name>
    <name type="common">Jimsonweed</name>
    <name type="synonym">Common thornapple</name>
    <dbReference type="NCBI Taxonomy" id="4076"/>
    <lineage>
        <taxon>Eukaryota</taxon>
        <taxon>Viridiplantae</taxon>
        <taxon>Streptophyta</taxon>
        <taxon>Embryophyta</taxon>
        <taxon>Tracheophyta</taxon>
        <taxon>Spermatophyta</taxon>
        <taxon>Magnoliopsida</taxon>
        <taxon>eudicotyledons</taxon>
        <taxon>Gunneridae</taxon>
        <taxon>Pentapetalae</taxon>
        <taxon>asterids</taxon>
        <taxon>lamiids</taxon>
        <taxon>Solanales</taxon>
        <taxon>Solanaceae</taxon>
        <taxon>Solanoideae</taxon>
        <taxon>Datureae</taxon>
        <taxon>Datura</taxon>
    </lineage>
</organism>
<dbReference type="Proteomes" id="UP000823775">
    <property type="component" value="Unassembled WGS sequence"/>
</dbReference>
<sequence length="416" mass="47095">PGSKPLTFEFDGVCAHPLSAIAIHMKRPSHESEYACCFDGAISFFVFVLKTVLREGLAVAGDPSFKTFEATFPYVVRKLLSDNSVASRKILHSVVLNRKKEFQWQKLALFLRVAATRKGLNTIMAPNPQASLAYLNSIKATNPQASLAYSSNAGAMVWTVANLVLRILPSKDGIVLRRLLMTADGASLVRAFVSEAKFFSSTPFWDYGCKSILRDRRLKLILFNVLGSARKHPILWTFLLFMSVFCQSISFGLSSVLLEKLSDKQCQPESQLKFIIKAWLQIVECRRVLKWTYAYGYYLPEHEHAKRQFFEYLQGFALSSLFLYDQRDQSARERGYSSFGETKSSLLPIEPSVRGPSSTCLVDHLFLRFRTTTQVIRELLRRSFSNRIEIVRQFGSLDPSAALEKGRGVEIVEPEK</sequence>
<comment type="similarity">
    <text evidence="1">Belongs to the protein kinase superfamily. ADCK protein kinase family.</text>
</comment>
<evidence type="ECO:0000313" key="2">
    <source>
        <dbReference type="EMBL" id="MCD7450647.1"/>
    </source>
</evidence>
<feature type="non-terminal residue" evidence="2">
    <location>
        <position position="1"/>
    </location>
</feature>
<evidence type="ECO:0000313" key="3">
    <source>
        <dbReference type="Proteomes" id="UP000823775"/>
    </source>
</evidence>
<comment type="caution">
    <text evidence="2">The sequence shown here is derived from an EMBL/GenBank/DDBJ whole genome shotgun (WGS) entry which is preliminary data.</text>
</comment>
<reference evidence="2 3" key="1">
    <citation type="journal article" date="2021" name="BMC Genomics">
        <title>Datura genome reveals duplications of psychoactive alkaloid biosynthetic genes and high mutation rate following tissue culture.</title>
        <authorList>
            <person name="Rajewski A."/>
            <person name="Carter-House D."/>
            <person name="Stajich J."/>
            <person name="Litt A."/>
        </authorList>
    </citation>
    <scope>NUCLEOTIDE SEQUENCE [LARGE SCALE GENOMIC DNA]</scope>
    <source>
        <strain evidence="2">AR-01</strain>
    </source>
</reference>
<dbReference type="Gene3D" id="1.20.120.1750">
    <property type="match status" value="1"/>
</dbReference>
<dbReference type="PANTHER" id="PTHR10566:SF123">
    <property type="entry name" value="PROTEIN KINASE SUPERFAMILY PROTEIN"/>
    <property type="match status" value="1"/>
</dbReference>
<protein>
    <submittedName>
        <fullName evidence="2">Uncharacterized protein</fullName>
    </submittedName>
</protein>